<sequence length="296" mass="32772">MLIGPFRGSDALRAGLLTRGVLRSRRFVRIFPDVYLPADLEPTFRVRSQAAYQFVEPRGGVLAGYSAADAFGASCEPSGAPVEVLAPTHLAAQPGLVAHQGPTDETVSVGGVRATTRFRTAWDLGRSLPLPEAVVAVDALARVPTPGAPPRFDPFTLLDRRMRERGARNSLRLDEVVVLADPRSESPMETRMRLALVLAGFRPEVQYELRNAFGGFVARVDLAFPQARLAVEYDGAQHDDALDRERDIRIGALGWHVMRFQAVDVWLRRDRMIEAVEQQVRERTALIVAERLARRG</sequence>
<accession>A0A1G7NA41</accession>
<dbReference type="STRING" id="366584.SAMN05216377_106163"/>
<gene>
    <name evidence="2" type="ORF">SAMN05216377_106163</name>
</gene>
<proteinExistence type="predicted"/>
<dbReference type="AlphaFoldDB" id="A0A1G7NA41"/>
<keyword evidence="3" id="KW-1185">Reference proteome</keyword>
<feature type="domain" description="DUF559" evidence="1">
    <location>
        <begin position="213"/>
        <end position="280"/>
    </location>
</feature>
<protein>
    <recommendedName>
        <fullName evidence="1">DUF559 domain-containing protein</fullName>
    </recommendedName>
</protein>
<organism evidence="2 3">
    <name type="scientific">Pseudonocardia oroxyli</name>
    <dbReference type="NCBI Taxonomy" id="366584"/>
    <lineage>
        <taxon>Bacteria</taxon>
        <taxon>Bacillati</taxon>
        <taxon>Actinomycetota</taxon>
        <taxon>Actinomycetes</taxon>
        <taxon>Pseudonocardiales</taxon>
        <taxon>Pseudonocardiaceae</taxon>
        <taxon>Pseudonocardia</taxon>
    </lineage>
</organism>
<dbReference type="EMBL" id="FNBE01000006">
    <property type="protein sequence ID" value="SDF70249.1"/>
    <property type="molecule type" value="Genomic_DNA"/>
</dbReference>
<dbReference type="InterPro" id="IPR007569">
    <property type="entry name" value="DUF559"/>
</dbReference>
<dbReference type="Proteomes" id="UP000198967">
    <property type="component" value="Unassembled WGS sequence"/>
</dbReference>
<reference evidence="2 3" key="1">
    <citation type="submission" date="2016-10" db="EMBL/GenBank/DDBJ databases">
        <authorList>
            <person name="de Groot N.N."/>
        </authorList>
    </citation>
    <scope>NUCLEOTIDE SEQUENCE [LARGE SCALE GENOMIC DNA]</scope>
    <source>
        <strain evidence="2 3">CGMCC 4.3143</strain>
    </source>
</reference>
<dbReference type="InterPro" id="IPR011335">
    <property type="entry name" value="Restrct_endonuc-II-like"/>
</dbReference>
<dbReference type="Pfam" id="PF04480">
    <property type="entry name" value="DUF559"/>
    <property type="match status" value="1"/>
</dbReference>
<evidence type="ECO:0000259" key="1">
    <source>
        <dbReference type="Pfam" id="PF04480"/>
    </source>
</evidence>
<evidence type="ECO:0000313" key="3">
    <source>
        <dbReference type="Proteomes" id="UP000198967"/>
    </source>
</evidence>
<dbReference type="RefSeq" id="WP_093082038.1">
    <property type="nucleotide sequence ID" value="NZ_FNBE01000006.1"/>
</dbReference>
<dbReference type="SUPFAM" id="SSF52980">
    <property type="entry name" value="Restriction endonuclease-like"/>
    <property type="match status" value="1"/>
</dbReference>
<dbReference type="OrthoDB" id="3566910at2"/>
<dbReference type="Gene3D" id="3.40.960.10">
    <property type="entry name" value="VSR Endonuclease"/>
    <property type="match status" value="1"/>
</dbReference>
<evidence type="ECO:0000313" key="2">
    <source>
        <dbReference type="EMBL" id="SDF70249.1"/>
    </source>
</evidence>
<name>A0A1G7NA41_PSEOR</name>